<dbReference type="RefSeq" id="WP_255232586.1">
    <property type="nucleotide sequence ID" value="NZ_AP025504.1"/>
</dbReference>
<evidence type="ECO:0000313" key="2">
    <source>
        <dbReference type="Proteomes" id="UP001059120"/>
    </source>
</evidence>
<evidence type="ECO:0000313" key="1">
    <source>
        <dbReference type="EMBL" id="UTT86847.1"/>
    </source>
</evidence>
<dbReference type="Proteomes" id="UP001059120">
    <property type="component" value="Chromosome 2"/>
</dbReference>
<organism evidence="1 2">
    <name type="scientific">Vibrio pelagius</name>
    <dbReference type="NCBI Taxonomy" id="28169"/>
    <lineage>
        <taxon>Bacteria</taxon>
        <taxon>Pseudomonadati</taxon>
        <taxon>Pseudomonadota</taxon>
        <taxon>Gammaproteobacteria</taxon>
        <taxon>Vibrionales</taxon>
        <taxon>Vibrionaceae</taxon>
        <taxon>Vibrio</taxon>
    </lineage>
</organism>
<reference evidence="1" key="1">
    <citation type="submission" date="2022-01" db="EMBL/GenBank/DDBJ databases">
        <title>Alginate degradation mechanism of Vibrio pelagius WXL662.</title>
        <authorList>
            <person name="He X."/>
        </authorList>
    </citation>
    <scope>NUCLEOTIDE SEQUENCE</scope>
    <source>
        <strain evidence="1">WXL662</strain>
    </source>
</reference>
<protein>
    <submittedName>
        <fullName evidence="1">Uncharacterized protein</fullName>
    </submittedName>
</protein>
<proteinExistence type="predicted"/>
<gene>
    <name evidence="1" type="ORF">LZI70_15590</name>
</gene>
<keyword evidence="2" id="KW-1185">Reference proteome</keyword>
<name>A0ABY5GAJ0_VIBPE</name>
<sequence length="57" mass="6454">MNALQFEALKQQIHLLSNQQLIALQGEIGETIDNKADKKQQPLLTDEEMKALSELFS</sequence>
<dbReference type="EMBL" id="CP090615">
    <property type="protein sequence ID" value="UTT86847.1"/>
    <property type="molecule type" value="Genomic_DNA"/>
</dbReference>
<accession>A0ABY5GAJ0</accession>